<dbReference type="GO" id="GO:0009507">
    <property type="term" value="C:chloroplast"/>
    <property type="evidence" value="ECO:0007669"/>
    <property type="project" value="UniProtKB-SubCell"/>
</dbReference>
<evidence type="ECO:0000256" key="1">
    <source>
        <dbReference type="ARBA" id="ARBA00004229"/>
    </source>
</evidence>
<name>Q5ENN2_KRYTR</name>
<feature type="compositionally biased region" description="Low complexity" evidence="6">
    <location>
        <begin position="30"/>
        <end position="39"/>
    </location>
</feature>
<feature type="binding site" evidence="5">
    <location>
        <position position="163"/>
    </location>
    <ligand>
        <name>chlorophyll a</name>
        <dbReference type="ChEBI" id="CHEBI:58416"/>
        <label>1</label>
    </ligand>
</feature>
<evidence type="ECO:0000256" key="2">
    <source>
        <dbReference type="ARBA" id="ARBA00022528"/>
    </source>
</evidence>
<keyword evidence="2" id="KW-0150">Chloroplast</keyword>
<feature type="binding site" evidence="5">
    <location>
        <position position="274"/>
    </location>
    <ligand>
        <name>chlorophyll a</name>
        <dbReference type="ChEBI" id="CHEBI:58416"/>
        <label>1</label>
    </ligand>
</feature>
<keyword evidence="4" id="KW-0934">Plastid</keyword>
<keyword evidence="5" id="KW-0148">Chlorophyll</keyword>
<feature type="binding site" description="axial binding residue" evidence="5">
    <location>
        <position position="165"/>
    </location>
    <ligand>
        <name>chlorophyll b</name>
        <dbReference type="ChEBI" id="CHEBI:61721"/>
        <label>1</label>
    </ligand>
    <ligandPart>
        <name>Mg</name>
        <dbReference type="ChEBI" id="CHEBI:25107"/>
    </ligandPart>
</feature>
<dbReference type="GO" id="GO:0016020">
    <property type="term" value="C:membrane"/>
    <property type="evidence" value="ECO:0007669"/>
    <property type="project" value="InterPro"/>
</dbReference>
<feature type="binding site" evidence="5">
    <location>
        <position position="269"/>
    </location>
    <ligand>
        <name>chlorophyll a</name>
        <dbReference type="ChEBI" id="CHEBI:58416"/>
        <label>1</label>
    </ligand>
</feature>
<evidence type="ECO:0000256" key="5">
    <source>
        <dbReference type="PIRSR" id="PIRSR601344-1"/>
    </source>
</evidence>
<dbReference type="EMBL" id="AY826900">
    <property type="protein sequence ID" value="AAW79361.1"/>
    <property type="molecule type" value="mRNA"/>
</dbReference>
<comment type="subcellular location">
    <subcellularLocation>
        <location evidence="1">Plastid</location>
        <location evidence="1">Chloroplast</location>
    </subcellularLocation>
</comment>
<evidence type="ECO:0000256" key="6">
    <source>
        <dbReference type="SAM" id="MobiDB-lite"/>
    </source>
</evidence>
<protein>
    <submittedName>
        <fullName evidence="7">Chloroplast light harvesting complex protein</fullName>
    </submittedName>
</protein>
<organism evidence="7">
    <name type="scientific">Kryptoperidinium triquetrum</name>
    <name type="common">Dinoflagellate</name>
    <name type="synonym">Heterocapsa triquetra</name>
    <dbReference type="NCBI Taxonomy" id="66468"/>
    <lineage>
        <taxon>Eukaryota</taxon>
        <taxon>Sar</taxon>
        <taxon>Alveolata</taxon>
        <taxon>Dinophyceae</taxon>
        <taxon>Peridiniales</taxon>
        <taxon>Kryptoperidiniaceae</taxon>
        <taxon>Kryptoperidinium</taxon>
    </lineage>
</organism>
<keyword evidence="5" id="KW-0157">Chromophore</keyword>
<dbReference type="InterPro" id="IPR022796">
    <property type="entry name" value="Chloroa_b-bind"/>
</dbReference>
<dbReference type="GO" id="GO:0016168">
    <property type="term" value="F:chlorophyll binding"/>
    <property type="evidence" value="ECO:0007669"/>
    <property type="project" value="UniProtKB-KW"/>
</dbReference>
<dbReference type="AlphaFoldDB" id="Q5ENN2"/>
<dbReference type="InterPro" id="IPR001344">
    <property type="entry name" value="Chloro_AB-bd_pln"/>
</dbReference>
<dbReference type="GO" id="GO:0009765">
    <property type="term" value="P:photosynthesis, light harvesting"/>
    <property type="evidence" value="ECO:0007669"/>
    <property type="project" value="InterPro"/>
</dbReference>
<evidence type="ECO:0000256" key="3">
    <source>
        <dbReference type="ARBA" id="ARBA00022531"/>
    </source>
</evidence>
<dbReference type="Gene3D" id="1.10.3460.10">
    <property type="entry name" value="Chlorophyll a/b binding protein domain"/>
    <property type="match status" value="1"/>
</dbReference>
<dbReference type="SUPFAM" id="SSF103511">
    <property type="entry name" value="Chlorophyll a-b binding protein"/>
    <property type="match status" value="1"/>
</dbReference>
<feature type="binding site" evidence="5">
    <location>
        <position position="160"/>
    </location>
    <ligand>
        <name>chlorophyll b</name>
        <dbReference type="ChEBI" id="CHEBI:61721"/>
        <label>3</label>
    </ligand>
</feature>
<dbReference type="Pfam" id="PF00504">
    <property type="entry name" value="Chloroa_b-bind"/>
    <property type="match status" value="2"/>
</dbReference>
<dbReference type="PANTHER" id="PTHR21649">
    <property type="entry name" value="CHLOROPHYLL A/B BINDING PROTEIN"/>
    <property type="match status" value="1"/>
</dbReference>
<reference evidence="7" key="1">
    <citation type="journal article" date="2005" name="J. Mol. Biol.">
        <title>Complex protein targeting to dinoflagellate plastids.</title>
        <authorList>
            <person name="Patron N.J."/>
            <person name="Waller R.F."/>
            <person name="Archibald J.M."/>
            <person name="Keeling P.J."/>
        </authorList>
    </citation>
    <scope>NUCLEOTIDE SEQUENCE</scope>
</reference>
<accession>Q5ENN2</accession>
<feature type="region of interest" description="Disordered" evidence="6">
    <location>
        <begin position="16"/>
        <end position="39"/>
    </location>
</feature>
<keyword evidence="3" id="KW-0602">Photosynthesis</keyword>
<proteinExistence type="evidence at transcript level"/>
<evidence type="ECO:0000313" key="7">
    <source>
        <dbReference type="EMBL" id="AAW79361.1"/>
    </source>
</evidence>
<sequence>MSLSASTAFVTAPAAAPLAQPRRAHAPVEQQAPAPATGASSSSAALGCLAVVAAGAAVAGQARGGRRTQRTARRVASWIPGVEAPEEKLSREEREAAEAEANRYAEFCAARDALNLPIAMPFLGQPVYREFMYNVAGDNGFDPAGIVQYEKDFLYQRRAELTHGRFAMLAAVGWPLAELYHSSLAQEWGWPNALAPGGRAPSVLNGGISLFNEEGPTAQSFFFVAVVGLAWFIENRFDETFDPLNLKGFALPGISKLLPEGRSWMEEAEIKHCRLAMVAVTAYVIEEVASRAPVTVDTPYLFSSTF</sequence>
<evidence type="ECO:0000256" key="4">
    <source>
        <dbReference type="ARBA" id="ARBA00022640"/>
    </source>
</evidence>